<dbReference type="GeneID" id="94363814"/>
<comment type="similarity">
    <text evidence="4 13">Belongs to the glycogen phosphorylase family.</text>
</comment>
<dbReference type="GO" id="GO:0005737">
    <property type="term" value="C:cytoplasm"/>
    <property type="evidence" value="ECO:0007669"/>
    <property type="project" value="UniProtKB-SubCell"/>
</dbReference>
<comment type="cofactor">
    <cofactor evidence="2 13">
        <name>pyridoxal 5'-phosphate</name>
        <dbReference type="ChEBI" id="CHEBI:597326"/>
    </cofactor>
</comment>
<evidence type="ECO:0000256" key="13">
    <source>
        <dbReference type="RuleBase" id="RU000587"/>
    </source>
</evidence>
<dbReference type="AlphaFoldDB" id="A0A2U2CH56"/>
<keyword evidence="8 13" id="KW-0808">Transferase</keyword>
<dbReference type="InterPro" id="IPR000811">
    <property type="entry name" value="Glyco_trans_35"/>
</dbReference>
<evidence type="ECO:0000256" key="12">
    <source>
        <dbReference type="PIRSR" id="PIRSR000460-1"/>
    </source>
</evidence>
<dbReference type="PIRSF" id="PIRSF000460">
    <property type="entry name" value="Pprylas_GlgP"/>
    <property type="match status" value="1"/>
</dbReference>
<evidence type="ECO:0000313" key="14">
    <source>
        <dbReference type="EMBL" id="PWE31104.1"/>
    </source>
</evidence>
<dbReference type="PANTHER" id="PTHR11468:SF3">
    <property type="entry name" value="GLYCOGEN PHOSPHORYLASE, LIVER FORM"/>
    <property type="match status" value="1"/>
</dbReference>
<dbReference type="PANTHER" id="PTHR11468">
    <property type="entry name" value="GLYCOGEN PHOSPHORYLASE"/>
    <property type="match status" value="1"/>
</dbReference>
<dbReference type="GO" id="GO:0008184">
    <property type="term" value="F:glycogen phosphorylase activity"/>
    <property type="evidence" value="ECO:0007669"/>
    <property type="project" value="InterPro"/>
</dbReference>
<sequence length="791" mass="88209">MSATELRDAILKHLEYSQGKDLAHASLYDMRMALTLAIRDKVIEPWFRATRATYAAQSKRVYYLSMEFLIGRLLEDAIMNVGLTESAREAVLGLGFDFEAVLNDEPDAALGNGGLGRLAACFLDSMSTLGCPAYGYGIRYEHGLFRQSFGPDGRQIETAEDWLRQSHGWEFERPEAAFRIGFGGTVAESGRSAVWTPESAVMAKAYDTPIVGWQGKWANTLRLWGAEPLRAFDLNAFNKGDFTGAAAPEALARTISRVLYPDDTTAQGKELRLKQEFFFTAASLRDILRRFASEHSDLSALSSRVAIQMNDTHPAIAGPELVRLLHDERGMEFDKAVETARACLGYTNHTLMPEALERWPETLMAQVLPRHMQIIERIDAGHARQYPSRTVSIVENGEVKMGELSFIMANKVNGVSALHTELVKDTVFAELHALHPDRIVNETNGVTPRRWVKGANPGLAGLITETIGEGWEDHLERLVELEPAIGDQGFRDRFAAIKAENKVALANWIGTEMGIPVNPDAMFDVQIKRFHEYKRQHLNILETIALWQEIRANPDAGWAPRVKIFGGKAAPGYVMAKEIIHLINNVARIINADKTTRELLTVVYPPNYNVTMAERLIPASDLSEQISTAGKEASGTGNMKFSLNGALTIGTLDGANVEIRDLVGAENFFLFGMTADEVVECRKTPDHAARAIAQSKRLKAAIEMIESGAFSHGDKAMYRGVTQNLRTHDYFTVCADFDSYWDAQRRVDRAWFQRDDWTRIAALNTARTGWFSSDRTIKGYMADIWKVAPMI</sequence>
<dbReference type="FunFam" id="3.40.50.2000:FF:000003">
    <property type="entry name" value="Alpha-1,4 glucan phosphorylase"/>
    <property type="match status" value="1"/>
</dbReference>
<gene>
    <name evidence="14" type="ORF">C4N9_02815</name>
</gene>
<evidence type="ECO:0000256" key="5">
    <source>
        <dbReference type="ARBA" id="ARBA00022490"/>
    </source>
</evidence>
<dbReference type="PROSITE" id="PS00102">
    <property type="entry name" value="PHOSPHORYLASE"/>
    <property type="match status" value="1"/>
</dbReference>
<proteinExistence type="inferred from homology"/>
<comment type="catalytic activity">
    <reaction evidence="1 13">
        <text>[(1-&gt;4)-alpha-D-glucosyl](n) + phosphate = [(1-&gt;4)-alpha-D-glucosyl](n-1) + alpha-D-glucose 1-phosphate</text>
        <dbReference type="Rhea" id="RHEA:41732"/>
        <dbReference type="Rhea" id="RHEA-COMP:9584"/>
        <dbReference type="Rhea" id="RHEA-COMP:9586"/>
        <dbReference type="ChEBI" id="CHEBI:15444"/>
        <dbReference type="ChEBI" id="CHEBI:43474"/>
        <dbReference type="ChEBI" id="CHEBI:58601"/>
        <dbReference type="EC" id="2.4.1.1"/>
    </reaction>
</comment>
<dbReference type="EMBL" id="QEYD01000002">
    <property type="protein sequence ID" value="PWE31104.1"/>
    <property type="molecule type" value="Genomic_DNA"/>
</dbReference>
<evidence type="ECO:0000256" key="10">
    <source>
        <dbReference type="ARBA" id="ARBA00023277"/>
    </source>
</evidence>
<keyword evidence="15" id="KW-1185">Reference proteome</keyword>
<evidence type="ECO:0000256" key="1">
    <source>
        <dbReference type="ARBA" id="ARBA00001275"/>
    </source>
</evidence>
<dbReference type="InterPro" id="IPR035090">
    <property type="entry name" value="Pyridoxal_P_attach_site"/>
</dbReference>
<evidence type="ECO:0000256" key="3">
    <source>
        <dbReference type="ARBA" id="ARBA00004496"/>
    </source>
</evidence>
<evidence type="ECO:0000256" key="9">
    <source>
        <dbReference type="ARBA" id="ARBA00022898"/>
    </source>
</evidence>
<comment type="function">
    <text evidence="11">Phosphorylase is an important allosteric enzyme in carbohydrate metabolism. Enzymes from different sources differ in their regulatory mechanisms and in their natural substrates. However, all known phosphorylases share catalytic and structural properties.</text>
</comment>
<comment type="caution">
    <text evidence="14">The sequence shown here is derived from an EMBL/GenBank/DDBJ whole genome shotgun (WGS) entry which is preliminary data.</text>
</comment>
<keyword evidence="9 12" id="KW-0663">Pyridoxal phosphate</keyword>
<dbReference type="CDD" id="cd04300">
    <property type="entry name" value="GT35_Glycogen_Phosphorylase"/>
    <property type="match status" value="1"/>
</dbReference>
<keyword evidence="6" id="KW-0021">Allosteric enzyme</keyword>
<dbReference type="RefSeq" id="WP_109532182.1">
    <property type="nucleotide sequence ID" value="NZ_QEYD01000002.1"/>
</dbReference>
<keyword evidence="10 13" id="KW-0119">Carbohydrate metabolism</keyword>
<dbReference type="FunFam" id="3.40.50.2000:FF:000153">
    <property type="entry name" value="Alpha-1,4 glucan phosphorylase"/>
    <property type="match status" value="1"/>
</dbReference>
<dbReference type="Gene3D" id="3.40.50.2000">
    <property type="entry name" value="Glycogen Phosphorylase B"/>
    <property type="match status" value="2"/>
</dbReference>
<reference evidence="14 15" key="1">
    <citation type="submission" date="2018-05" db="EMBL/GenBank/DDBJ databases">
        <title>Pararhodobacter marina sp. nov., isolated from deep-sea water of the Indian Ocean.</title>
        <authorList>
            <person name="Lai Q.Sr."/>
            <person name="Liu X."/>
            <person name="Shao Z."/>
        </authorList>
    </citation>
    <scope>NUCLEOTIDE SEQUENCE [LARGE SCALE GENOMIC DNA]</scope>
    <source>
        <strain evidence="14 15">CIC4N-9</strain>
    </source>
</reference>
<evidence type="ECO:0000313" key="15">
    <source>
        <dbReference type="Proteomes" id="UP000244940"/>
    </source>
</evidence>
<evidence type="ECO:0000256" key="4">
    <source>
        <dbReference type="ARBA" id="ARBA00006047"/>
    </source>
</evidence>
<comment type="function">
    <text evidence="13">Allosteric enzyme that catalyzes the rate-limiting step in glycogen catabolism, the phosphorolytic cleavage of glycogen to produce glucose-1-phosphate, and plays a central role in maintaining cellular and organismal glucose homeostasis.</text>
</comment>
<evidence type="ECO:0000256" key="2">
    <source>
        <dbReference type="ARBA" id="ARBA00001933"/>
    </source>
</evidence>
<keyword evidence="7 13" id="KW-0328">Glycosyltransferase</keyword>
<dbReference type="GO" id="GO:0030170">
    <property type="term" value="F:pyridoxal phosphate binding"/>
    <property type="evidence" value="ECO:0007669"/>
    <property type="project" value="InterPro"/>
</dbReference>
<evidence type="ECO:0000256" key="6">
    <source>
        <dbReference type="ARBA" id="ARBA00022533"/>
    </source>
</evidence>
<evidence type="ECO:0000256" key="8">
    <source>
        <dbReference type="ARBA" id="ARBA00022679"/>
    </source>
</evidence>
<protein>
    <recommendedName>
        <fullName evidence="13">Alpha-1,4 glucan phosphorylase</fullName>
        <ecNumber evidence="13">2.4.1.1</ecNumber>
    </recommendedName>
</protein>
<dbReference type="NCBIfam" id="TIGR02093">
    <property type="entry name" value="P_ylase"/>
    <property type="match status" value="1"/>
</dbReference>
<keyword evidence="5" id="KW-0963">Cytoplasm</keyword>
<feature type="modified residue" description="N6-(pyridoxal phosphate)lysine" evidence="12">
    <location>
        <position position="640"/>
    </location>
</feature>
<dbReference type="Pfam" id="PF00343">
    <property type="entry name" value="Phosphorylase"/>
    <property type="match status" value="1"/>
</dbReference>
<comment type="subcellular location">
    <subcellularLocation>
        <location evidence="3">Cytoplasm</location>
    </subcellularLocation>
</comment>
<dbReference type="EC" id="2.4.1.1" evidence="13"/>
<evidence type="ECO:0000256" key="7">
    <source>
        <dbReference type="ARBA" id="ARBA00022676"/>
    </source>
</evidence>
<evidence type="ECO:0000256" key="11">
    <source>
        <dbReference type="ARBA" id="ARBA00025174"/>
    </source>
</evidence>
<dbReference type="GO" id="GO:0005980">
    <property type="term" value="P:glycogen catabolic process"/>
    <property type="evidence" value="ECO:0007669"/>
    <property type="project" value="TreeGrafter"/>
</dbReference>
<dbReference type="InterPro" id="IPR011833">
    <property type="entry name" value="Glycg_phsphrylas"/>
</dbReference>
<dbReference type="Proteomes" id="UP000244940">
    <property type="component" value="Unassembled WGS sequence"/>
</dbReference>
<name>A0A2U2CH56_9RHOB</name>
<dbReference type="OrthoDB" id="7229284at2"/>
<organism evidence="14 15">
    <name type="scientific">Pararhodobacter marinus</name>
    <dbReference type="NCBI Taxonomy" id="2184063"/>
    <lineage>
        <taxon>Bacteria</taxon>
        <taxon>Pseudomonadati</taxon>
        <taxon>Pseudomonadota</taxon>
        <taxon>Alphaproteobacteria</taxon>
        <taxon>Rhodobacterales</taxon>
        <taxon>Paracoccaceae</taxon>
        <taxon>Pararhodobacter</taxon>
    </lineage>
</organism>
<dbReference type="SUPFAM" id="SSF53756">
    <property type="entry name" value="UDP-Glycosyltransferase/glycogen phosphorylase"/>
    <property type="match status" value="1"/>
</dbReference>
<accession>A0A2U2CH56</accession>